<dbReference type="AlphaFoldDB" id="A0A1V5SHI4"/>
<dbReference type="Proteomes" id="UP000485569">
    <property type="component" value="Unassembled WGS sequence"/>
</dbReference>
<name>A0A1V5SHI4_9BACT</name>
<feature type="transmembrane region" description="Helical" evidence="1">
    <location>
        <begin position="69"/>
        <end position="92"/>
    </location>
</feature>
<dbReference type="EMBL" id="MWBQ01000231">
    <property type="protein sequence ID" value="OQA54020.1"/>
    <property type="molecule type" value="Genomic_DNA"/>
</dbReference>
<keyword evidence="1" id="KW-1133">Transmembrane helix</keyword>
<comment type="caution">
    <text evidence="2">The sequence shown here is derived from an EMBL/GenBank/DDBJ whole genome shotgun (WGS) entry which is preliminary data.</text>
</comment>
<reference evidence="2" key="1">
    <citation type="submission" date="2017-02" db="EMBL/GenBank/DDBJ databases">
        <title>Delving into the versatile metabolic prowess of the omnipresent phylum Bacteroidetes.</title>
        <authorList>
            <person name="Nobu M.K."/>
            <person name="Mei R."/>
            <person name="Narihiro T."/>
            <person name="Kuroda K."/>
            <person name="Liu W.-T."/>
        </authorList>
    </citation>
    <scope>NUCLEOTIDE SEQUENCE</scope>
    <source>
        <strain evidence="2">ADurb.Bin276</strain>
    </source>
</reference>
<proteinExistence type="predicted"/>
<evidence type="ECO:0000313" key="2">
    <source>
        <dbReference type="EMBL" id="OQA54020.1"/>
    </source>
</evidence>
<keyword evidence="1" id="KW-0812">Transmembrane</keyword>
<protein>
    <submittedName>
        <fullName evidence="2">Positive regulator of sigma(E), RseC/MucC</fullName>
    </submittedName>
</protein>
<accession>A0A1V5SHI4</accession>
<gene>
    <name evidence="2" type="ORF">BWY41_02295</name>
</gene>
<evidence type="ECO:0000256" key="1">
    <source>
        <dbReference type="SAM" id="Phobius"/>
    </source>
</evidence>
<dbReference type="Pfam" id="PF04246">
    <property type="entry name" value="RseC_MucC"/>
    <property type="match status" value="1"/>
</dbReference>
<keyword evidence="1" id="KW-0472">Membrane</keyword>
<organism evidence="2">
    <name type="scientific">Candidatus Atribacter allofermentans</name>
    <dbReference type="NCBI Taxonomy" id="1852833"/>
    <lineage>
        <taxon>Bacteria</taxon>
        <taxon>Pseudomonadati</taxon>
        <taxon>Atribacterota</taxon>
        <taxon>Atribacteria</taxon>
        <taxon>Atribacterales</taxon>
        <taxon>Atribacteraceae</taxon>
        <taxon>Atribacter</taxon>
    </lineage>
</organism>
<sequence length="161" mass="17880">MLKPGKVEKIEGEKAWVRMQKGTSCGEHHCPLGSTLLDDSGTDFYKVLAKNEISASIGSNVMVEVKDDLALKISFLIYLMPILLVLGTYLIVKALTPQVMLIGVVTIIAMLISIIILKKADKIIQPEYSITGYLQDDDCSQCPFKSKKTKEEEEEVDTQDK</sequence>
<feature type="transmembrane region" description="Helical" evidence="1">
    <location>
        <begin position="98"/>
        <end position="117"/>
    </location>
</feature>